<protein>
    <submittedName>
        <fullName evidence="2">Uncharacterized protein</fullName>
    </submittedName>
</protein>
<dbReference type="KEGG" id="ssub:CP968_32830"/>
<keyword evidence="3" id="KW-1185">Reference proteome</keyword>
<feature type="region of interest" description="Disordered" evidence="1">
    <location>
        <begin position="93"/>
        <end position="112"/>
    </location>
</feature>
<dbReference type="Proteomes" id="UP000326831">
    <property type="component" value="Chromosome"/>
</dbReference>
<proteinExistence type="predicted"/>
<dbReference type="AlphaFoldDB" id="A0A5P2UU43"/>
<evidence type="ECO:0000256" key="1">
    <source>
        <dbReference type="SAM" id="MobiDB-lite"/>
    </source>
</evidence>
<reference evidence="2 3" key="1">
    <citation type="submission" date="2017-09" db="EMBL/GenBank/DDBJ databases">
        <authorList>
            <person name="Lee N."/>
            <person name="Cho B.-K."/>
        </authorList>
    </citation>
    <scope>NUCLEOTIDE SEQUENCE [LARGE SCALE GENOMIC DNA]</scope>
    <source>
        <strain evidence="2 3">ATCC 27467</strain>
    </source>
</reference>
<sequence length="229" mass="24689">MRWSQRAPAPTPPPATVSNIELVPDPRKVSHEKSQVPSKAPWTRVSPAASLSAPFTNAPATSFTPSSRVVNRGWFLAKRSKSPKACLNQLRKWSAAPPSAPPSRPTTAPKAADLPTSFQSIPSGRRPFGFRAICASRTARVCRASSRAPVRLGARWVVRSSRSTTRSTASLLRARASAICDRDVPPVIAARAASSASSRSSATISAMISHLACWMFREWSTWPRAMSSS</sequence>
<organism evidence="2 3">
    <name type="scientific">Streptomyces subrutilus</name>
    <dbReference type="NCBI Taxonomy" id="36818"/>
    <lineage>
        <taxon>Bacteria</taxon>
        <taxon>Bacillati</taxon>
        <taxon>Actinomycetota</taxon>
        <taxon>Actinomycetes</taxon>
        <taxon>Kitasatosporales</taxon>
        <taxon>Streptomycetaceae</taxon>
        <taxon>Streptomyces</taxon>
    </lineage>
</organism>
<accession>A0A5P2UU43</accession>
<dbReference type="EMBL" id="CP023701">
    <property type="protein sequence ID" value="QEU82410.1"/>
    <property type="molecule type" value="Genomic_DNA"/>
</dbReference>
<evidence type="ECO:0000313" key="2">
    <source>
        <dbReference type="EMBL" id="QEU82410.1"/>
    </source>
</evidence>
<evidence type="ECO:0000313" key="3">
    <source>
        <dbReference type="Proteomes" id="UP000326831"/>
    </source>
</evidence>
<feature type="region of interest" description="Disordered" evidence="1">
    <location>
        <begin position="1"/>
        <end position="44"/>
    </location>
</feature>
<name>A0A5P2UU43_9ACTN</name>
<gene>
    <name evidence="2" type="ORF">CP968_32830</name>
</gene>
<feature type="compositionally biased region" description="Basic and acidic residues" evidence="1">
    <location>
        <begin position="24"/>
        <end position="34"/>
    </location>
</feature>